<dbReference type="InterPro" id="IPR020846">
    <property type="entry name" value="MFS_dom"/>
</dbReference>
<feature type="transmembrane region" description="Helical" evidence="7">
    <location>
        <begin position="348"/>
        <end position="370"/>
    </location>
</feature>
<feature type="transmembrane region" description="Helical" evidence="7">
    <location>
        <begin position="164"/>
        <end position="192"/>
    </location>
</feature>
<evidence type="ECO:0000256" key="1">
    <source>
        <dbReference type="ARBA" id="ARBA00004651"/>
    </source>
</evidence>
<accession>A0ABW0WRU7</accession>
<dbReference type="CDD" id="cd06173">
    <property type="entry name" value="MFS_MefA_like"/>
    <property type="match status" value="1"/>
</dbReference>
<evidence type="ECO:0000256" key="5">
    <source>
        <dbReference type="ARBA" id="ARBA00022989"/>
    </source>
</evidence>
<evidence type="ECO:0000256" key="4">
    <source>
        <dbReference type="ARBA" id="ARBA00022692"/>
    </source>
</evidence>
<keyword evidence="2" id="KW-0813">Transport</keyword>
<keyword evidence="6 7" id="KW-0472">Membrane</keyword>
<evidence type="ECO:0000256" key="3">
    <source>
        <dbReference type="ARBA" id="ARBA00022475"/>
    </source>
</evidence>
<proteinExistence type="predicted"/>
<keyword evidence="3" id="KW-1003">Cell membrane</keyword>
<dbReference type="PROSITE" id="PS50850">
    <property type="entry name" value="MFS"/>
    <property type="match status" value="1"/>
</dbReference>
<evidence type="ECO:0000256" key="2">
    <source>
        <dbReference type="ARBA" id="ARBA00022448"/>
    </source>
</evidence>
<feature type="transmembrane region" description="Helical" evidence="7">
    <location>
        <begin position="227"/>
        <end position="248"/>
    </location>
</feature>
<dbReference type="Pfam" id="PF05977">
    <property type="entry name" value="MFS_3"/>
    <property type="match status" value="1"/>
</dbReference>
<evidence type="ECO:0000313" key="10">
    <source>
        <dbReference type="Proteomes" id="UP001596065"/>
    </source>
</evidence>
<feature type="transmembrane region" description="Helical" evidence="7">
    <location>
        <begin position="260"/>
        <end position="278"/>
    </location>
</feature>
<dbReference type="RefSeq" id="WP_344349678.1">
    <property type="nucleotide sequence ID" value="NZ_BAAASM010000030.1"/>
</dbReference>
<name>A0ABW0WRU7_STRNO</name>
<evidence type="ECO:0000256" key="7">
    <source>
        <dbReference type="SAM" id="Phobius"/>
    </source>
</evidence>
<feature type="transmembrane region" description="Helical" evidence="7">
    <location>
        <begin position="312"/>
        <end position="336"/>
    </location>
</feature>
<evidence type="ECO:0000259" key="8">
    <source>
        <dbReference type="PROSITE" id="PS50850"/>
    </source>
</evidence>
<dbReference type="SUPFAM" id="SSF103473">
    <property type="entry name" value="MFS general substrate transporter"/>
    <property type="match status" value="1"/>
</dbReference>
<protein>
    <submittedName>
        <fullName evidence="9">MFS transporter</fullName>
    </submittedName>
</protein>
<evidence type="ECO:0000313" key="9">
    <source>
        <dbReference type="EMBL" id="MFC5659381.1"/>
    </source>
</evidence>
<dbReference type="InterPro" id="IPR036259">
    <property type="entry name" value="MFS_trans_sf"/>
</dbReference>
<dbReference type="Proteomes" id="UP001596065">
    <property type="component" value="Unassembled WGS sequence"/>
</dbReference>
<comment type="subcellular location">
    <subcellularLocation>
        <location evidence="1">Cell membrane</location>
        <topology evidence="1">Multi-pass membrane protein</topology>
    </subcellularLocation>
</comment>
<feature type="domain" description="Major facilitator superfamily (MFS) profile" evidence="8">
    <location>
        <begin position="1"/>
        <end position="401"/>
    </location>
</feature>
<keyword evidence="4 7" id="KW-0812">Transmembrane</keyword>
<dbReference type="Gene3D" id="1.20.1250.20">
    <property type="entry name" value="MFS general substrate transporter like domains"/>
    <property type="match status" value="1"/>
</dbReference>
<keyword evidence="10" id="KW-1185">Reference proteome</keyword>
<evidence type="ECO:0000256" key="6">
    <source>
        <dbReference type="ARBA" id="ARBA00023136"/>
    </source>
</evidence>
<feature type="transmembrane region" description="Helical" evidence="7">
    <location>
        <begin position="285"/>
        <end position="306"/>
    </location>
</feature>
<sequence length="536" mass="55947">MRLSHDSAWAPLAARVFRALWIAQLVSNTGTWMQTVGAQWLLVGHGAALVTLVQTASSLPVVLLALPSGVLADRYDRRGVLLVAQFAMLAVSTALTVLAFQGALTPGALLGLTFLLGCGTALMGPAWQAIQPELVERVQLGQAAALGAVNMNLARAVGPALGGAVVAAAGAGWVFAFNALSYLGIASVLLLWRRPATRQPVARGEGLLAAVQAGRRYVWHAPGVRRVLLRTALFIPGGAALWSLLPLVASRSLGLGSGGYGLLLGVVGVGAVGGAFALPVIRRKLGANGTLAAGAAVFAVTLAVLALTRTPWLAVAALLPAGLAWIGVLSTLNAAVQQRLPGWVRGRGLAIYLVVFQGGQALTAPLWGALVDGVGLTPALLTGAGLLVGSALSVRWWPLHHTDGVDPSPSAHWPVPPLVFEPGPRDGPVLVSVTYRVAPADRAAFTDRMRHVARSRRRTGAVTWGLFQDGGDPERFIENYLVASWSEHLAQHRGRLTANDRRFEEEARKLLVEGTSPEVTHAFDAAAGPMVHGPGA</sequence>
<feature type="transmembrane region" description="Helical" evidence="7">
    <location>
        <begin position="107"/>
        <end position="127"/>
    </location>
</feature>
<feature type="transmembrane region" description="Helical" evidence="7">
    <location>
        <begin position="79"/>
        <end position="101"/>
    </location>
</feature>
<dbReference type="EMBL" id="JBHSOE010000063">
    <property type="protein sequence ID" value="MFC5659381.1"/>
    <property type="molecule type" value="Genomic_DNA"/>
</dbReference>
<organism evidence="9 10">
    <name type="scientific">Streptomyces nogalater</name>
    <dbReference type="NCBI Taxonomy" id="38314"/>
    <lineage>
        <taxon>Bacteria</taxon>
        <taxon>Bacillati</taxon>
        <taxon>Actinomycetota</taxon>
        <taxon>Actinomycetes</taxon>
        <taxon>Kitasatosporales</taxon>
        <taxon>Streptomycetaceae</taxon>
        <taxon>Streptomyces</taxon>
    </lineage>
</organism>
<gene>
    <name evidence="9" type="ORF">ACFP3J_28405</name>
</gene>
<feature type="transmembrane region" description="Helical" evidence="7">
    <location>
        <begin position="40"/>
        <end position="67"/>
    </location>
</feature>
<dbReference type="PANTHER" id="PTHR23513:SF11">
    <property type="entry name" value="STAPHYLOFERRIN A TRANSPORTER"/>
    <property type="match status" value="1"/>
</dbReference>
<comment type="caution">
    <text evidence="9">The sequence shown here is derived from an EMBL/GenBank/DDBJ whole genome shotgun (WGS) entry which is preliminary data.</text>
</comment>
<reference evidence="10" key="1">
    <citation type="journal article" date="2019" name="Int. J. Syst. Evol. Microbiol.">
        <title>The Global Catalogue of Microorganisms (GCM) 10K type strain sequencing project: providing services to taxonomists for standard genome sequencing and annotation.</title>
        <authorList>
            <consortium name="The Broad Institute Genomics Platform"/>
            <consortium name="The Broad Institute Genome Sequencing Center for Infectious Disease"/>
            <person name="Wu L."/>
            <person name="Ma J."/>
        </authorList>
    </citation>
    <scope>NUCLEOTIDE SEQUENCE [LARGE SCALE GENOMIC DNA]</scope>
    <source>
        <strain evidence="10">KCTC 5701</strain>
    </source>
</reference>
<dbReference type="PANTHER" id="PTHR23513">
    <property type="entry name" value="INTEGRAL MEMBRANE EFFLUX PROTEIN-RELATED"/>
    <property type="match status" value="1"/>
</dbReference>
<keyword evidence="5 7" id="KW-1133">Transmembrane helix</keyword>
<dbReference type="InterPro" id="IPR010290">
    <property type="entry name" value="TM_effector"/>
</dbReference>